<evidence type="ECO:0000256" key="3">
    <source>
        <dbReference type="ARBA" id="ARBA00022512"/>
    </source>
</evidence>
<accession>A0A0H2RS87</accession>
<comment type="subcellular location">
    <subcellularLocation>
        <location evidence="1 6">Secreted</location>
        <location evidence="1 6">Cell wall</location>
    </subcellularLocation>
</comment>
<evidence type="ECO:0000313" key="7">
    <source>
        <dbReference type="EMBL" id="KLO12313.1"/>
    </source>
</evidence>
<feature type="signal peptide" evidence="6">
    <location>
        <begin position="1"/>
        <end position="29"/>
    </location>
</feature>
<evidence type="ECO:0000256" key="2">
    <source>
        <dbReference type="ARBA" id="ARBA00010446"/>
    </source>
</evidence>
<dbReference type="InParanoid" id="A0A0H2RS87"/>
<evidence type="ECO:0000256" key="6">
    <source>
        <dbReference type="RuleBase" id="RU365009"/>
    </source>
</evidence>
<protein>
    <recommendedName>
        <fullName evidence="6">Hydrophobin</fullName>
    </recommendedName>
</protein>
<keyword evidence="8" id="KW-1185">Reference proteome</keyword>
<proteinExistence type="inferred from homology"/>
<dbReference type="Pfam" id="PF01185">
    <property type="entry name" value="Hydrophobin"/>
    <property type="match status" value="1"/>
</dbReference>
<sequence length="118" mass="11852">MAILSSTKILSLLGSVLFVLVFSAANGAAQCPTGIEQLQCCRQTTTRSANPSLDALLKLLGYPESSVGSDVNCGVTCSPVTEIGAGGDTGCDADLDCCDGPNVGDGIVIIGCTPVTIL</sequence>
<dbReference type="GO" id="GO:0005199">
    <property type="term" value="F:structural constituent of cell wall"/>
    <property type="evidence" value="ECO:0007669"/>
    <property type="project" value="InterPro"/>
</dbReference>
<keyword evidence="5 6" id="KW-1015">Disulfide bond</keyword>
<dbReference type="OrthoDB" id="4225815at2759"/>
<name>A0A0H2RS87_9AGAM</name>
<keyword evidence="6" id="KW-0732">Signal</keyword>
<dbReference type="CDD" id="cd23507">
    <property type="entry name" value="hydrophobin_I"/>
    <property type="match status" value="1"/>
</dbReference>
<comment type="similarity">
    <text evidence="2 6">Belongs to the fungal hydrophobin family.</text>
</comment>
<evidence type="ECO:0000313" key="8">
    <source>
        <dbReference type="Proteomes" id="UP000053477"/>
    </source>
</evidence>
<keyword evidence="4 6" id="KW-0964">Secreted</keyword>
<gene>
    <name evidence="7" type="ORF">SCHPADRAFT_905221</name>
</gene>
<dbReference type="AlphaFoldDB" id="A0A0H2RS87"/>
<keyword evidence="3 6" id="KW-0134">Cell wall</keyword>
<dbReference type="EMBL" id="KQ085980">
    <property type="protein sequence ID" value="KLO12313.1"/>
    <property type="molecule type" value="Genomic_DNA"/>
</dbReference>
<evidence type="ECO:0000256" key="5">
    <source>
        <dbReference type="ARBA" id="ARBA00023157"/>
    </source>
</evidence>
<organism evidence="7 8">
    <name type="scientific">Schizopora paradoxa</name>
    <dbReference type="NCBI Taxonomy" id="27342"/>
    <lineage>
        <taxon>Eukaryota</taxon>
        <taxon>Fungi</taxon>
        <taxon>Dikarya</taxon>
        <taxon>Basidiomycota</taxon>
        <taxon>Agaricomycotina</taxon>
        <taxon>Agaricomycetes</taxon>
        <taxon>Hymenochaetales</taxon>
        <taxon>Schizoporaceae</taxon>
        <taxon>Schizopora</taxon>
    </lineage>
</organism>
<evidence type="ECO:0000256" key="4">
    <source>
        <dbReference type="ARBA" id="ARBA00022525"/>
    </source>
</evidence>
<feature type="chain" id="PRO_5013984358" description="Hydrophobin" evidence="6">
    <location>
        <begin position="30"/>
        <end position="118"/>
    </location>
</feature>
<evidence type="ECO:0000256" key="1">
    <source>
        <dbReference type="ARBA" id="ARBA00004191"/>
    </source>
</evidence>
<reference evidence="7 8" key="1">
    <citation type="submission" date="2015-04" db="EMBL/GenBank/DDBJ databases">
        <title>Complete genome sequence of Schizopora paradoxa KUC8140, a cosmopolitan wood degrader in East Asia.</title>
        <authorList>
            <consortium name="DOE Joint Genome Institute"/>
            <person name="Min B."/>
            <person name="Park H."/>
            <person name="Jang Y."/>
            <person name="Kim J.-J."/>
            <person name="Kim K.H."/>
            <person name="Pangilinan J."/>
            <person name="Lipzen A."/>
            <person name="Riley R."/>
            <person name="Grigoriev I.V."/>
            <person name="Spatafora J.W."/>
            <person name="Choi I.-G."/>
        </authorList>
    </citation>
    <scope>NUCLEOTIDE SEQUENCE [LARGE SCALE GENOMIC DNA]</scope>
    <source>
        <strain evidence="7 8">KUC8140</strain>
    </source>
</reference>
<dbReference type="Proteomes" id="UP000053477">
    <property type="component" value="Unassembled WGS sequence"/>
</dbReference>
<dbReference type="GO" id="GO:0009277">
    <property type="term" value="C:fungal-type cell wall"/>
    <property type="evidence" value="ECO:0007669"/>
    <property type="project" value="InterPro"/>
</dbReference>
<dbReference type="InterPro" id="IPR001338">
    <property type="entry name" value="Class_I_Hydrophobin"/>
</dbReference>